<dbReference type="Proteomes" id="UP001233999">
    <property type="component" value="Unassembled WGS sequence"/>
</dbReference>
<gene>
    <name evidence="1" type="ORF">L9F63_009593</name>
</gene>
<dbReference type="Pfam" id="PF15907">
    <property type="entry name" value="Itfg2"/>
    <property type="match status" value="1"/>
</dbReference>
<dbReference type="SUPFAM" id="SSF69318">
    <property type="entry name" value="Integrin alpha N-terminal domain"/>
    <property type="match status" value="1"/>
</dbReference>
<evidence type="ECO:0000313" key="2">
    <source>
        <dbReference type="Proteomes" id="UP001233999"/>
    </source>
</evidence>
<comment type="caution">
    <text evidence="1">The sequence shown here is derived from an EMBL/GenBank/DDBJ whole genome shotgun (WGS) entry which is preliminary data.</text>
</comment>
<dbReference type="PANTHER" id="PTHR16317">
    <property type="entry name" value="INTEGRIN ALPHA REPEAT DOMAIN-CONTAINING"/>
    <property type="match status" value="1"/>
</dbReference>
<accession>A0AAD8ESH6</accession>
<proteinExistence type="predicted"/>
<reference evidence="1" key="2">
    <citation type="submission" date="2023-05" db="EMBL/GenBank/DDBJ databases">
        <authorList>
            <person name="Fouks B."/>
        </authorList>
    </citation>
    <scope>NUCLEOTIDE SEQUENCE</scope>
    <source>
        <strain evidence="1">Stay&amp;Tobe</strain>
        <tissue evidence="1">Testes</tissue>
    </source>
</reference>
<protein>
    <recommendedName>
        <fullName evidence="3">Integrin alpha FG-GAP repeat containing 2</fullName>
    </recommendedName>
</protein>
<sequence>MRAVCFVKRFEFELSGTVFPSALALNDVDNDGNNELVVGNMSGELAIYKSDRLWQKLTGLGMITAIGIGDLFNCGNNALVAVGGDGWCHILYRPKGKVDDVSDPKKGKLESVHVQRIPPNTKIVLLGDIDGDGCTELVMGLTDRVVRSYRWVPDSNQPGAGKLVGLHKWECANQIGSVTLNHLPSGEPCLLVAQPGGTLMKIRCHINEEVDSTDADDEQLPTSVEYHPLTCSRMRNPNVSTEIQGEIRTGNSDPNTSPRYAVATLDGTLMLVQDENVLWSMQVDHQLFALTKLDMTGDGRDEIVVCSWDGHTYILDQEKCSVRFQHEESVVSFCSGYYTLQPGQAAVPCLVYTTFTNKIYVYYDVQLPSMKAKNFIPDQNITNNKDPRQVQLLVEWCLYGVR</sequence>
<name>A0AAD8ESH6_DIPPU</name>
<dbReference type="InterPro" id="IPR028994">
    <property type="entry name" value="Integrin_alpha_N"/>
</dbReference>
<dbReference type="PANTHER" id="PTHR16317:SF1">
    <property type="entry name" value="KICSTOR COMPLEX PROTEIN ITFG2"/>
    <property type="match status" value="1"/>
</dbReference>
<dbReference type="AlphaFoldDB" id="A0AAD8ESH6"/>
<dbReference type="GO" id="GO:0032006">
    <property type="term" value="P:regulation of TOR signaling"/>
    <property type="evidence" value="ECO:0007669"/>
    <property type="project" value="TreeGrafter"/>
</dbReference>
<reference evidence="1" key="1">
    <citation type="journal article" date="2023" name="IScience">
        <title>Live-bearing cockroach genome reveals convergent evolutionary mechanisms linked to viviparity in insects and beyond.</title>
        <authorList>
            <person name="Fouks B."/>
            <person name="Harrison M.C."/>
            <person name="Mikhailova A.A."/>
            <person name="Marchal E."/>
            <person name="English S."/>
            <person name="Carruthers M."/>
            <person name="Jennings E.C."/>
            <person name="Chiamaka E.L."/>
            <person name="Frigard R.A."/>
            <person name="Pippel M."/>
            <person name="Attardo G.M."/>
            <person name="Benoit J.B."/>
            <person name="Bornberg-Bauer E."/>
            <person name="Tobe S.S."/>
        </authorList>
    </citation>
    <scope>NUCLEOTIDE SEQUENCE</scope>
    <source>
        <strain evidence="1">Stay&amp;Tobe</strain>
    </source>
</reference>
<dbReference type="EMBL" id="JASPKZ010000448">
    <property type="protein sequence ID" value="KAJ9600117.1"/>
    <property type="molecule type" value="Genomic_DNA"/>
</dbReference>
<dbReference type="InterPro" id="IPR031793">
    <property type="entry name" value="KICSTOR_ITFG2"/>
</dbReference>
<organism evidence="1 2">
    <name type="scientific">Diploptera punctata</name>
    <name type="common">Pacific beetle cockroach</name>
    <dbReference type="NCBI Taxonomy" id="6984"/>
    <lineage>
        <taxon>Eukaryota</taxon>
        <taxon>Metazoa</taxon>
        <taxon>Ecdysozoa</taxon>
        <taxon>Arthropoda</taxon>
        <taxon>Hexapoda</taxon>
        <taxon>Insecta</taxon>
        <taxon>Pterygota</taxon>
        <taxon>Neoptera</taxon>
        <taxon>Polyneoptera</taxon>
        <taxon>Dictyoptera</taxon>
        <taxon>Blattodea</taxon>
        <taxon>Blaberoidea</taxon>
        <taxon>Blaberidae</taxon>
        <taxon>Diplopterinae</taxon>
        <taxon>Diploptera</taxon>
    </lineage>
</organism>
<evidence type="ECO:0008006" key="3">
    <source>
        <dbReference type="Google" id="ProtNLM"/>
    </source>
</evidence>
<evidence type="ECO:0000313" key="1">
    <source>
        <dbReference type="EMBL" id="KAJ9600117.1"/>
    </source>
</evidence>
<keyword evidence="2" id="KW-1185">Reference proteome</keyword>